<proteinExistence type="predicted"/>
<gene>
    <name evidence="1" type="ORF">NDU88_002398</name>
</gene>
<name>A0AAV7U9U5_PLEWA</name>
<evidence type="ECO:0000313" key="1">
    <source>
        <dbReference type="EMBL" id="KAJ1185608.1"/>
    </source>
</evidence>
<reference evidence="1" key="1">
    <citation type="journal article" date="2022" name="bioRxiv">
        <title>Sequencing and chromosome-scale assembly of the giantPleurodeles waltlgenome.</title>
        <authorList>
            <person name="Brown T."/>
            <person name="Elewa A."/>
            <person name="Iarovenko S."/>
            <person name="Subramanian E."/>
            <person name="Araus A.J."/>
            <person name="Petzold A."/>
            <person name="Susuki M."/>
            <person name="Suzuki K.-i.T."/>
            <person name="Hayashi T."/>
            <person name="Toyoda A."/>
            <person name="Oliveira C."/>
            <person name="Osipova E."/>
            <person name="Leigh N.D."/>
            <person name="Simon A."/>
            <person name="Yun M.H."/>
        </authorList>
    </citation>
    <scope>NUCLEOTIDE SEQUENCE</scope>
    <source>
        <strain evidence="1">20211129_DDA</strain>
        <tissue evidence="1">Liver</tissue>
    </source>
</reference>
<dbReference type="AlphaFoldDB" id="A0AAV7U9U5"/>
<dbReference type="Proteomes" id="UP001066276">
    <property type="component" value="Chromosome 3_1"/>
</dbReference>
<protein>
    <submittedName>
        <fullName evidence="1">Uncharacterized protein</fullName>
    </submittedName>
</protein>
<sequence length="79" mass="8667">MAMQVYPPLLEGTMVFRTLGHAELFSYLGPGATSTCTPGCTTLSTYRKVQMFSTLRNFSQPCHPTHIPMSQGDPSPSKE</sequence>
<keyword evidence="2" id="KW-1185">Reference proteome</keyword>
<evidence type="ECO:0000313" key="2">
    <source>
        <dbReference type="Proteomes" id="UP001066276"/>
    </source>
</evidence>
<feature type="non-terminal residue" evidence="1">
    <location>
        <position position="79"/>
    </location>
</feature>
<accession>A0AAV7U9U5</accession>
<comment type="caution">
    <text evidence="1">The sequence shown here is derived from an EMBL/GenBank/DDBJ whole genome shotgun (WGS) entry which is preliminary data.</text>
</comment>
<organism evidence="1 2">
    <name type="scientific">Pleurodeles waltl</name>
    <name type="common">Iberian ribbed newt</name>
    <dbReference type="NCBI Taxonomy" id="8319"/>
    <lineage>
        <taxon>Eukaryota</taxon>
        <taxon>Metazoa</taxon>
        <taxon>Chordata</taxon>
        <taxon>Craniata</taxon>
        <taxon>Vertebrata</taxon>
        <taxon>Euteleostomi</taxon>
        <taxon>Amphibia</taxon>
        <taxon>Batrachia</taxon>
        <taxon>Caudata</taxon>
        <taxon>Salamandroidea</taxon>
        <taxon>Salamandridae</taxon>
        <taxon>Pleurodelinae</taxon>
        <taxon>Pleurodeles</taxon>
    </lineage>
</organism>
<dbReference type="EMBL" id="JANPWB010000005">
    <property type="protein sequence ID" value="KAJ1185608.1"/>
    <property type="molecule type" value="Genomic_DNA"/>
</dbReference>